<feature type="transmembrane region" description="Helical" evidence="6">
    <location>
        <begin position="90"/>
        <end position="110"/>
    </location>
</feature>
<dbReference type="PROSITE" id="PS51012">
    <property type="entry name" value="ABC_TM2"/>
    <property type="match status" value="1"/>
</dbReference>
<feature type="transmembrane region" description="Helical" evidence="6">
    <location>
        <begin position="170"/>
        <end position="190"/>
    </location>
</feature>
<dbReference type="InterPro" id="IPR051784">
    <property type="entry name" value="Nod_factor_ABC_transporter"/>
</dbReference>
<gene>
    <name evidence="9" type="ORF">RIF23_17740</name>
</gene>
<evidence type="ECO:0000256" key="7">
    <source>
        <dbReference type="SAM" id="MobiDB-lite"/>
    </source>
</evidence>
<keyword evidence="6" id="KW-0813">Transport</keyword>
<feature type="compositionally biased region" description="Polar residues" evidence="7">
    <location>
        <begin position="1"/>
        <end position="12"/>
    </location>
</feature>
<comment type="caution">
    <text evidence="9">The sequence shown here is derived from an EMBL/GenBank/DDBJ whole genome shotgun (WGS) entry which is preliminary data.</text>
</comment>
<dbReference type="InterPro" id="IPR000412">
    <property type="entry name" value="ABC_2_transport"/>
</dbReference>
<dbReference type="PIRSF" id="PIRSF006648">
    <property type="entry name" value="DrrB"/>
    <property type="match status" value="1"/>
</dbReference>
<comment type="subcellular location">
    <subcellularLocation>
        <location evidence="6">Cell membrane</location>
        <topology evidence="6">Multi-pass membrane protein</topology>
    </subcellularLocation>
    <subcellularLocation>
        <location evidence="1">Membrane</location>
        <topology evidence="1">Multi-pass membrane protein</topology>
    </subcellularLocation>
</comment>
<dbReference type="Proteomes" id="UP001250214">
    <property type="component" value="Unassembled WGS sequence"/>
</dbReference>
<evidence type="ECO:0000259" key="8">
    <source>
        <dbReference type="PROSITE" id="PS51012"/>
    </source>
</evidence>
<feature type="domain" description="ABC transmembrane type-2" evidence="8">
    <location>
        <begin position="55"/>
        <end position="281"/>
    </location>
</feature>
<comment type="similarity">
    <text evidence="6">Belongs to the ABC-2 integral membrane protein family.</text>
</comment>
<evidence type="ECO:0000313" key="9">
    <source>
        <dbReference type="EMBL" id="MDS1272135.1"/>
    </source>
</evidence>
<protein>
    <recommendedName>
        <fullName evidence="6">Transport permease protein</fullName>
    </recommendedName>
</protein>
<feature type="transmembrane region" description="Helical" evidence="6">
    <location>
        <begin position="147"/>
        <end position="164"/>
    </location>
</feature>
<dbReference type="Pfam" id="PF01061">
    <property type="entry name" value="ABC2_membrane"/>
    <property type="match status" value="1"/>
</dbReference>
<dbReference type="PANTHER" id="PTHR43229:SF2">
    <property type="entry name" value="NODULATION PROTEIN J"/>
    <property type="match status" value="1"/>
</dbReference>
<proteinExistence type="inferred from homology"/>
<evidence type="ECO:0000256" key="4">
    <source>
        <dbReference type="ARBA" id="ARBA00023136"/>
    </source>
</evidence>
<keyword evidence="10" id="KW-1185">Reference proteome</keyword>
<dbReference type="PRINTS" id="PR00164">
    <property type="entry name" value="ABC2TRNSPORT"/>
</dbReference>
<dbReference type="InterPro" id="IPR013525">
    <property type="entry name" value="ABC2_TM"/>
</dbReference>
<dbReference type="RefSeq" id="WP_310913706.1">
    <property type="nucleotide sequence ID" value="NZ_JAVLVT010000010.1"/>
</dbReference>
<evidence type="ECO:0000256" key="5">
    <source>
        <dbReference type="ARBA" id="ARBA00023251"/>
    </source>
</evidence>
<keyword evidence="5" id="KW-0046">Antibiotic resistance</keyword>
<accession>A0ABU2HBE3</accession>
<keyword evidence="2 6" id="KW-0812">Transmembrane</keyword>
<feature type="region of interest" description="Disordered" evidence="7">
    <location>
        <begin position="1"/>
        <end position="30"/>
    </location>
</feature>
<evidence type="ECO:0000313" key="10">
    <source>
        <dbReference type="Proteomes" id="UP001250214"/>
    </source>
</evidence>
<feature type="compositionally biased region" description="Basic and acidic residues" evidence="7">
    <location>
        <begin position="13"/>
        <end position="22"/>
    </location>
</feature>
<evidence type="ECO:0000256" key="6">
    <source>
        <dbReference type="RuleBase" id="RU361157"/>
    </source>
</evidence>
<keyword evidence="6" id="KW-1003">Cell membrane</keyword>
<feature type="transmembrane region" description="Helical" evidence="6">
    <location>
        <begin position="58"/>
        <end position="84"/>
    </location>
</feature>
<dbReference type="PANTHER" id="PTHR43229">
    <property type="entry name" value="NODULATION PROTEIN J"/>
    <property type="match status" value="1"/>
</dbReference>
<organism evidence="9 10">
    <name type="scientific">Lipingzhangella rawalii</name>
    <dbReference type="NCBI Taxonomy" id="2055835"/>
    <lineage>
        <taxon>Bacteria</taxon>
        <taxon>Bacillati</taxon>
        <taxon>Actinomycetota</taxon>
        <taxon>Actinomycetes</taxon>
        <taxon>Streptosporangiales</taxon>
        <taxon>Nocardiopsidaceae</taxon>
        <taxon>Lipingzhangella</taxon>
    </lineage>
</organism>
<feature type="transmembrane region" description="Helical" evidence="6">
    <location>
        <begin position="257"/>
        <end position="276"/>
    </location>
</feature>
<dbReference type="InterPro" id="IPR047817">
    <property type="entry name" value="ABC2_TM_bact-type"/>
</dbReference>
<evidence type="ECO:0000256" key="3">
    <source>
        <dbReference type="ARBA" id="ARBA00022989"/>
    </source>
</evidence>
<keyword evidence="3 6" id="KW-1133">Transmembrane helix</keyword>
<feature type="transmembrane region" description="Helical" evidence="6">
    <location>
        <begin position="202"/>
        <end position="221"/>
    </location>
</feature>
<name>A0ABU2HBE3_9ACTN</name>
<evidence type="ECO:0000256" key="2">
    <source>
        <dbReference type="ARBA" id="ARBA00022692"/>
    </source>
</evidence>
<keyword evidence="4 6" id="KW-0472">Membrane</keyword>
<reference evidence="10" key="1">
    <citation type="submission" date="2023-07" db="EMBL/GenBank/DDBJ databases">
        <title>Novel species in the genus Lipingzhangella isolated from Sambhar Salt Lake.</title>
        <authorList>
            <person name="Jiya N."/>
            <person name="Kajale S."/>
            <person name="Sharma A."/>
        </authorList>
    </citation>
    <scope>NUCLEOTIDE SEQUENCE [LARGE SCALE GENOMIC DNA]</scope>
    <source>
        <strain evidence="10">LS1_29</strain>
    </source>
</reference>
<sequence length="284" mass="31111">MSTSTSSDQAGTETERGPDPADRAGPTPPPRWFELAAVRAVLTREWALYRRTWAPNTFAAVVEPVIFLLAFGFGLGSLVGAIGGYSYIEFIGTGIVAMSVLFISSFPALIETYVRRVYRHTYDGMLATPVDIRELVTGEATWLATKAGVYGCSPLLVAMLFGLSPTPTMVFVPFIGFVTGFGFALMGIWMSAVIPTDKMMDYVISGVITPVFLIAGTFFPLDDFPSWVQVLAQVNPLYHTVELVRHAAFGIQPITDLLHLGALLVFVVLMWGLAVFQMRRRLVD</sequence>
<dbReference type="EMBL" id="JAVLVT010000010">
    <property type="protein sequence ID" value="MDS1272135.1"/>
    <property type="molecule type" value="Genomic_DNA"/>
</dbReference>
<evidence type="ECO:0000256" key="1">
    <source>
        <dbReference type="ARBA" id="ARBA00004141"/>
    </source>
</evidence>